<dbReference type="EMBL" id="BAABHC010000014">
    <property type="protein sequence ID" value="GAA4435259.1"/>
    <property type="molecule type" value="Genomic_DNA"/>
</dbReference>
<evidence type="ECO:0000313" key="1">
    <source>
        <dbReference type="EMBL" id="GAA4435259.1"/>
    </source>
</evidence>
<dbReference type="Proteomes" id="UP001500552">
    <property type="component" value="Unassembled WGS sequence"/>
</dbReference>
<gene>
    <name evidence="1" type="ORF">GCM10023188_27120</name>
</gene>
<protein>
    <recommendedName>
        <fullName evidence="3">SpoIIAA-like</fullName>
    </recommendedName>
</protein>
<evidence type="ECO:0000313" key="2">
    <source>
        <dbReference type="Proteomes" id="UP001500552"/>
    </source>
</evidence>
<evidence type="ECO:0008006" key="3">
    <source>
        <dbReference type="Google" id="ProtNLM"/>
    </source>
</evidence>
<organism evidence="1 2">
    <name type="scientific">Pontibacter saemangeumensis</name>
    <dbReference type="NCBI Taxonomy" id="1084525"/>
    <lineage>
        <taxon>Bacteria</taxon>
        <taxon>Pseudomonadati</taxon>
        <taxon>Bacteroidota</taxon>
        <taxon>Cytophagia</taxon>
        <taxon>Cytophagales</taxon>
        <taxon>Hymenobacteraceae</taxon>
        <taxon>Pontibacter</taxon>
    </lineage>
</organism>
<name>A0ABP8LTE4_9BACT</name>
<reference evidence="2" key="1">
    <citation type="journal article" date="2019" name="Int. J. Syst. Evol. Microbiol.">
        <title>The Global Catalogue of Microorganisms (GCM) 10K type strain sequencing project: providing services to taxonomists for standard genome sequencing and annotation.</title>
        <authorList>
            <consortium name="The Broad Institute Genomics Platform"/>
            <consortium name="The Broad Institute Genome Sequencing Center for Infectious Disease"/>
            <person name="Wu L."/>
            <person name="Ma J."/>
        </authorList>
    </citation>
    <scope>NUCLEOTIDE SEQUENCE [LARGE SCALE GENOMIC DNA]</scope>
    <source>
        <strain evidence="2">JCM 17926</strain>
    </source>
</reference>
<keyword evidence="2" id="KW-1185">Reference proteome</keyword>
<comment type="caution">
    <text evidence="1">The sequence shown here is derived from an EMBL/GenBank/DDBJ whole genome shotgun (WGS) entry which is preliminary data.</text>
</comment>
<sequence length="133" mass="14987">MVLYDNSLIRLNYNPATDILDVDCPDFHPLIMADVKEAFNIIVDTVKHYDVKRLVIDSSKAVIDTSDKEHREVLVKFARDLMGTRLQKLARVGTQDTLRETNVSKAKEDAAFSIAFQNFSDKAAAVAWLNKSS</sequence>
<accession>A0ABP8LTE4</accession>
<proteinExistence type="predicted"/>